<accession>A0A4S4M4T4</accession>
<keyword evidence="2" id="KW-0812">Transmembrane</keyword>
<feature type="compositionally biased region" description="Polar residues" evidence="5">
    <location>
        <begin position="33"/>
        <end position="47"/>
    </location>
</feature>
<dbReference type="GO" id="GO:0007096">
    <property type="term" value="P:regulation of exit from mitosis"/>
    <property type="evidence" value="ECO:0007669"/>
    <property type="project" value="TreeGrafter"/>
</dbReference>
<dbReference type="InterPro" id="IPR018819">
    <property type="entry name" value="Nur1/Mug154"/>
</dbReference>
<keyword evidence="4" id="KW-0472">Membrane</keyword>
<name>A0A4S4M4T4_9AGAM</name>
<feature type="compositionally biased region" description="Low complexity" evidence="5">
    <location>
        <begin position="12"/>
        <end position="32"/>
    </location>
</feature>
<dbReference type="Pfam" id="PF10332">
    <property type="entry name" value="DUF2418"/>
    <property type="match status" value="1"/>
</dbReference>
<proteinExistence type="predicted"/>
<comment type="subcellular location">
    <subcellularLocation>
        <location evidence="1">Endomembrane system</location>
        <topology evidence="1">Multi-pass membrane protein</topology>
    </subcellularLocation>
</comment>
<evidence type="ECO:0000256" key="3">
    <source>
        <dbReference type="ARBA" id="ARBA00022989"/>
    </source>
</evidence>
<keyword evidence="7" id="KW-1185">Reference proteome</keyword>
<evidence type="ECO:0000256" key="5">
    <source>
        <dbReference type="SAM" id="MobiDB-lite"/>
    </source>
</evidence>
<evidence type="ECO:0000256" key="1">
    <source>
        <dbReference type="ARBA" id="ARBA00004127"/>
    </source>
</evidence>
<dbReference type="Proteomes" id="UP000310158">
    <property type="component" value="Unassembled WGS sequence"/>
</dbReference>
<reference evidence="6 7" key="1">
    <citation type="submission" date="2019-02" db="EMBL/GenBank/DDBJ databases">
        <title>Genome sequencing of the rare red list fungi Bondarzewia mesenterica.</title>
        <authorList>
            <person name="Buettner E."/>
            <person name="Kellner H."/>
        </authorList>
    </citation>
    <scope>NUCLEOTIDE SEQUENCE [LARGE SCALE GENOMIC DNA]</scope>
    <source>
        <strain evidence="6 7">DSM 108281</strain>
    </source>
</reference>
<evidence type="ECO:0000256" key="4">
    <source>
        <dbReference type="ARBA" id="ARBA00023136"/>
    </source>
</evidence>
<evidence type="ECO:0000313" key="6">
    <source>
        <dbReference type="EMBL" id="THH19301.1"/>
    </source>
</evidence>
<dbReference type="AlphaFoldDB" id="A0A4S4M4T4"/>
<evidence type="ECO:0008006" key="8">
    <source>
        <dbReference type="Google" id="ProtNLM"/>
    </source>
</evidence>
<organism evidence="6 7">
    <name type="scientific">Bondarzewia mesenterica</name>
    <dbReference type="NCBI Taxonomy" id="1095465"/>
    <lineage>
        <taxon>Eukaryota</taxon>
        <taxon>Fungi</taxon>
        <taxon>Dikarya</taxon>
        <taxon>Basidiomycota</taxon>
        <taxon>Agaricomycotina</taxon>
        <taxon>Agaricomycetes</taxon>
        <taxon>Russulales</taxon>
        <taxon>Bondarzewiaceae</taxon>
        <taxon>Bondarzewia</taxon>
    </lineage>
</organism>
<comment type="caution">
    <text evidence="6">The sequence shown here is derived from an EMBL/GenBank/DDBJ whole genome shotgun (WGS) entry which is preliminary data.</text>
</comment>
<sequence length="387" mass="43366">MDLRRLAQTNNAVAVSSPRQSSSASSSHRASPTTPMSKATLPSTPKTRNAYVMSTSPLLSPSLSASRPFDWDAVRSRRPPPYPSPVNARRKGMRKSEAGVGTLGTPAKRVVRQKTFYEKVTAVPSRVAFEISIFPHNLPLPSPKTSAWLIGGFMHFLHFCVRISQVRNVPDSDLGWEDMYQEDNETSWFDWTVPATCLLIALTALNTLFLFTHTKLYHLHSQSDPVSSPHARFVSSSVDPPTLTTRLRKQAWNAFVSFWRFLLGIGTSASSGGASGEARRVQELEVWTPDEGELMLFCIYSPVHALLWMVWNSGNWIMMAFIMVGVGVQLRVMTKTYEALLKDRAIIAAEVMHEYDEKFVYPRVNPVRKDAAVMTNQAEIVNMWEGD</sequence>
<dbReference type="PANTHER" id="PTHR28293:SF1">
    <property type="entry name" value="NUCLEAR RIM PROTEIN 1"/>
    <property type="match status" value="1"/>
</dbReference>
<feature type="region of interest" description="Disordered" evidence="5">
    <location>
        <begin position="74"/>
        <end position="101"/>
    </location>
</feature>
<gene>
    <name evidence="6" type="ORF">EW146_g1831</name>
</gene>
<feature type="region of interest" description="Disordered" evidence="5">
    <location>
        <begin position="1"/>
        <end position="48"/>
    </location>
</feature>
<protein>
    <recommendedName>
        <fullName evidence="8">Nuclear rim protein 1</fullName>
    </recommendedName>
</protein>
<evidence type="ECO:0000256" key="2">
    <source>
        <dbReference type="ARBA" id="ARBA00022692"/>
    </source>
</evidence>
<keyword evidence="3" id="KW-1133">Transmembrane helix</keyword>
<dbReference type="OrthoDB" id="3363151at2759"/>
<dbReference type="GO" id="GO:0012505">
    <property type="term" value="C:endomembrane system"/>
    <property type="evidence" value="ECO:0007669"/>
    <property type="project" value="UniProtKB-SubCell"/>
</dbReference>
<dbReference type="EMBL" id="SGPL01000049">
    <property type="protein sequence ID" value="THH19301.1"/>
    <property type="molecule type" value="Genomic_DNA"/>
</dbReference>
<dbReference type="PANTHER" id="PTHR28293">
    <property type="entry name" value="NUCLEAR RIM PROTEIN 1"/>
    <property type="match status" value="1"/>
</dbReference>
<evidence type="ECO:0000313" key="7">
    <source>
        <dbReference type="Proteomes" id="UP000310158"/>
    </source>
</evidence>
<dbReference type="GO" id="GO:0043007">
    <property type="term" value="P:maintenance of rDNA"/>
    <property type="evidence" value="ECO:0007669"/>
    <property type="project" value="TreeGrafter"/>
</dbReference>